<dbReference type="SUPFAM" id="SSF82185">
    <property type="entry name" value="Histone H3 K4-specific methyltransferase SET7/9 N-terminal domain"/>
    <property type="match status" value="3"/>
</dbReference>
<dbReference type="Gene3D" id="2.20.110.10">
    <property type="entry name" value="Histone H3 K4-specific methyltransferase SET7/9 N-terminal domain"/>
    <property type="match status" value="1"/>
</dbReference>
<dbReference type="Gene3D" id="3.90.930.1">
    <property type="match status" value="1"/>
</dbReference>
<proteinExistence type="predicted"/>
<reference evidence="1 2" key="1">
    <citation type="submission" date="2019-08" db="EMBL/GenBank/DDBJ databases">
        <authorList>
            <person name="Liang Q."/>
        </authorList>
    </citation>
    <scope>NUCLEOTIDE SEQUENCE [LARGE SCALE GENOMIC DNA]</scope>
    <source>
        <strain evidence="1 2">V1718</strain>
    </source>
</reference>
<dbReference type="PANTHER" id="PTHR23084:SF263">
    <property type="entry name" value="MORN REPEAT-CONTAINING PROTEIN 1"/>
    <property type="match status" value="1"/>
</dbReference>
<dbReference type="OrthoDB" id="5508520at2"/>
<name>A0A5B8XQU2_9DELT</name>
<evidence type="ECO:0000313" key="1">
    <source>
        <dbReference type="EMBL" id="QED27905.1"/>
    </source>
</evidence>
<dbReference type="RefSeq" id="WP_146959863.1">
    <property type="nucleotide sequence ID" value="NZ_CP042467.1"/>
</dbReference>
<keyword evidence="2" id="KW-1185">Reference proteome</keyword>
<dbReference type="KEGG" id="bbae:FRD01_11790"/>
<dbReference type="InterPro" id="IPR011652">
    <property type="entry name" value="MORN_2"/>
</dbReference>
<sequence length="314" mass="35672">MLITCALGLVGCAAEPLTPDGWPQRPADRQLRCPDGTDLADDFSEDGFRTVTCHRPEDPLPVGFLLQWNPEQVLVRELQLDDRGYPVKQWRWYDDGGQRSLEDFDEGILSERKVFYPTGALQEELQRREKGVWLKRLQPDGSVQEEGLLVDDKREGPWKLFREGAEEVVTFSNGLEEGVSQRTYLDGSRESGMWRAGKKHGEWVRQTSAGVPVARVTWMDGVKTGASELYHPNGQSSAQGAWLDDKREGNWVFWHANGQKESEGLYKDGKKQGPWSYWYTDGQLRETGQYADGNKVGEWKSYSVSGVLERVENL</sequence>
<dbReference type="EMBL" id="CP042467">
    <property type="protein sequence ID" value="QED27905.1"/>
    <property type="molecule type" value="Genomic_DNA"/>
</dbReference>
<dbReference type="AlphaFoldDB" id="A0A5B8XQU2"/>
<evidence type="ECO:0000313" key="2">
    <source>
        <dbReference type="Proteomes" id="UP000321595"/>
    </source>
</evidence>
<dbReference type="Pfam" id="PF07661">
    <property type="entry name" value="MORN_2"/>
    <property type="match status" value="2"/>
</dbReference>
<dbReference type="PANTHER" id="PTHR23084">
    <property type="entry name" value="PHOSPHATIDYLINOSITOL-4-PHOSPHATE 5-KINASE RELATED"/>
    <property type="match status" value="1"/>
</dbReference>
<accession>A0A5B8XQU2</accession>
<organism evidence="1 2">
    <name type="scientific">Microvenator marinus</name>
    <dbReference type="NCBI Taxonomy" id="2600177"/>
    <lineage>
        <taxon>Bacteria</taxon>
        <taxon>Deltaproteobacteria</taxon>
        <taxon>Bradymonadales</taxon>
        <taxon>Microvenatoraceae</taxon>
        <taxon>Microvenator</taxon>
    </lineage>
</organism>
<dbReference type="Proteomes" id="UP000321595">
    <property type="component" value="Chromosome"/>
</dbReference>
<gene>
    <name evidence="1" type="ORF">FRD01_11790</name>
</gene>
<protein>
    <submittedName>
        <fullName evidence="1">Toxin-antitoxin system YwqK family antitoxin</fullName>
    </submittedName>
</protein>